<accession>A0A844Y274</accession>
<keyword evidence="1" id="KW-0732">Signal</keyword>
<feature type="signal peptide" evidence="1">
    <location>
        <begin position="1"/>
        <end position="24"/>
    </location>
</feature>
<keyword evidence="4" id="KW-1185">Reference proteome</keyword>
<feature type="chain" id="PRO_5032575139" evidence="1">
    <location>
        <begin position="25"/>
        <end position="389"/>
    </location>
</feature>
<dbReference type="OrthoDB" id="526867at2"/>
<evidence type="ECO:0000256" key="1">
    <source>
        <dbReference type="SAM" id="SignalP"/>
    </source>
</evidence>
<evidence type="ECO:0000313" key="3">
    <source>
        <dbReference type="EMBL" id="MXO51517.1"/>
    </source>
</evidence>
<name>A0A844Y274_9SPHN</name>
<comment type="caution">
    <text evidence="3">The sequence shown here is derived from an EMBL/GenBank/DDBJ whole genome shotgun (WGS) entry which is preliminary data.</text>
</comment>
<reference evidence="3 4" key="1">
    <citation type="submission" date="2019-12" db="EMBL/GenBank/DDBJ databases">
        <title>Genomic-based taxomic classification of the family Erythrobacteraceae.</title>
        <authorList>
            <person name="Xu L."/>
        </authorList>
    </citation>
    <scope>NUCLEOTIDE SEQUENCE [LARGE SCALE GENOMIC DNA]</scope>
    <source>
        <strain evidence="3 4">DSM 16225</strain>
    </source>
</reference>
<sequence length="389" mass="42455">MGKRLLASAAIASLLAPPATPALAQDAAPLAAAQAASVDAEFARFAPRPSKNLQLDFSVWQDALRYMVLRMGPSTRLGANTVLPLTGTRFVYGHDSRIRLEGNRIPFSMLSEEAIAPLTEYREDLQRIAGEIDIASLPKNQQLAFWINLHNVAVIEKIALNYPVTSPSLIRLDGSDKPLDETKFITIAGVAMSPKDIRTKIVFPHWDDPKVIYGFFRGELGGPTIPREAYTAANVDALLAENGSEFVNSLRGVESIGGKLLVSEIFEEAAPFFFPRMDDDLKAHLATLAEEDVSALLAEGKSIKVNTYVDTVADLAGGEKEPLFYELQSNGEYASAKFTPSILRLLGERAQKYRVLQEQGRLGRVILLPNPGETIEPAEEAGEPAQPEQ</sequence>
<gene>
    <name evidence="3" type="ORF">GRI42_09410</name>
</gene>
<evidence type="ECO:0000259" key="2">
    <source>
        <dbReference type="Pfam" id="PF04784"/>
    </source>
</evidence>
<evidence type="ECO:0000313" key="4">
    <source>
        <dbReference type="Proteomes" id="UP000444185"/>
    </source>
</evidence>
<dbReference type="InterPro" id="IPR006869">
    <property type="entry name" value="DUF547"/>
</dbReference>
<protein>
    <submittedName>
        <fullName evidence="3">DUF547 domain-containing protein</fullName>
    </submittedName>
</protein>
<feature type="domain" description="DUF547" evidence="2">
    <location>
        <begin position="135"/>
        <end position="247"/>
    </location>
</feature>
<dbReference type="Pfam" id="PF04784">
    <property type="entry name" value="DUF547"/>
    <property type="match status" value="1"/>
</dbReference>
<proteinExistence type="predicted"/>
<dbReference type="AlphaFoldDB" id="A0A844Y274"/>
<dbReference type="Proteomes" id="UP000444185">
    <property type="component" value="Unassembled WGS sequence"/>
</dbReference>
<dbReference type="RefSeq" id="WP_160608247.1">
    <property type="nucleotide sequence ID" value="NZ_WTYF01000004.1"/>
</dbReference>
<organism evidence="3 4">
    <name type="scientific">Qipengyuania gaetbuli</name>
    <dbReference type="NCBI Taxonomy" id="266952"/>
    <lineage>
        <taxon>Bacteria</taxon>
        <taxon>Pseudomonadati</taxon>
        <taxon>Pseudomonadota</taxon>
        <taxon>Alphaproteobacteria</taxon>
        <taxon>Sphingomonadales</taxon>
        <taxon>Erythrobacteraceae</taxon>
        <taxon>Qipengyuania</taxon>
    </lineage>
</organism>
<dbReference type="EMBL" id="WTYF01000004">
    <property type="protein sequence ID" value="MXO51517.1"/>
    <property type="molecule type" value="Genomic_DNA"/>
</dbReference>